<gene>
    <name evidence="1" type="ORF">EDB81DRAFT_901335</name>
</gene>
<dbReference type="OrthoDB" id="3596604at2759"/>
<sequence>MSTTTKREFNALITGLSIALGLSIARGLNEMIGILRWWILSRRYRSLRKIELILQAESVWHVILLACQTRSFRIYASTLFWLLLTLDTQVGLAMIGLCYSVEVAEQNALVLHPGKVVVPDMSELRVVDELQPNPGSSYALEYMANSYGQMSLSYDTSVSDKIPVEGQLRDAGDPLMFCGVSTCSYVFYEWSTGTPDDNSEDQTGHISIDTGDNEPRDVFFPLPDGANQTTYLTNTSFSCGTGCRAVSAVEVSESPTWYYNCTVLVGAVTGATIPEHEVGDSIRNLAAAGIALQGFQATSRLGNPSLQFQIYPTASSFGIPTNGFASIVGMKMARFAIGAVAVAAENNPSITIEGMVPQQGVNLVVEHWNYVKLILMMVAGLHLVLGLGAALVASRVAIPKGGPVALAQLVRPLANYMYIDNRQLAEGRSGTGRWIYRSKLVSDGRYDLYMEEEVQGH</sequence>
<protein>
    <submittedName>
        <fullName evidence="1">Uncharacterized protein</fullName>
    </submittedName>
</protein>
<name>A0A9P9EH50_9HYPO</name>
<reference evidence="1" key="1">
    <citation type="journal article" date="2021" name="Nat. Commun.">
        <title>Genetic determinants of endophytism in the Arabidopsis root mycobiome.</title>
        <authorList>
            <person name="Mesny F."/>
            <person name="Miyauchi S."/>
            <person name="Thiergart T."/>
            <person name="Pickel B."/>
            <person name="Atanasova L."/>
            <person name="Karlsson M."/>
            <person name="Huettel B."/>
            <person name="Barry K.W."/>
            <person name="Haridas S."/>
            <person name="Chen C."/>
            <person name="Bauer D."/>
            <person name="Andreopoulos W."/>
            <person name="Pangilinan J."/>
            <person name="LaButti K."/>
            <person name="Riley R."/>
            <person name="Lipzen A."/>
            <person name="Clum A."/>
            <person name="Drula E."/>
            <person name="Henrissat B."/>
            <person name="Kohler A."/>
            <person name="Grigoriev I.V."/>
            <person name="Martin F.M."/>
            <person name="Hacquard S."/>
        </authorList>
    </citation>
    <scope>NUCLEOTIDE SEQUENCE</scope>
    <source>
        <strain evidence="1">MPI-CAGE-AT-0147</strain>
    </source>
</reference>
<keyword evidence="2" id="KW-1185">Reference proteome</keyword>
<accession>A0A9P9EH50</accession>
<comment type="caution">
    <text evidence="1">The sequence shown here is derived from an EMBL/GenBank/DDBJ whole genome shotgun (WGS) entry which is preliminary data.</text>
</comment>
<dbReference type="Proteomes" id="UP000738349">
    <property type="component" value="Unassembled WGS sequence"/>
</dbReference>
<proteinExistence type="predicted"/>
<dbReference type="AlphaFoldDB" id="A0A9P9EH50"/>
<organism evidence="1 2">
    <name type="scientific">Dactylonectria macrodidyma</name>
    <dbReference type="NCBI Taxonomy" id="307937"/>
    <lineage>
        <taxon>Eukaryota</taxon>
        <taxon>Fungi</taxon>
        <taxon>Dikarya</taxon>
        <taxon>Ascomycota</taxon>
        <taxon>Pezizomycotina</taxon>
        <taxon>Sordariomycetes</taxon>
        <taxon>Hypocreomycetidae</taxon>
        <taxon>Hypocreales</taxon>
        <taxon>Nectriaceae</taxon>
        <taxon>Dactylonectria</taxon>
    </lineage>
</organism>
<evidence type="ECO:0000313" key="1">
    <source>
        <dbReference type="EMBL" id="KAH7137755.1"/>
    </source>
</evidence>
<evidence type="ECO:0000313" key="2">
    <source>
        <dbReference type="Proteomes" id="UP000738349"/>
    </source>
</evidence>
<dbReference type="EMBL" id="JAGMUV010000012">
    <property type="protein sequence ID" value="KAH7137755.1"/>
    <property type="molecule type" value="Genomic_DNA"/>
</dbReference>